<dbReference type="GO" id="GO:0106026">
    <property type="term" value="F:Gly-tRNA(Ala) deacylase activity"/>
    <property type="evidence" value="ECO:0007669"/>
    <property type="project" value="UniProtKB-UniRule"/>
</dbReference>
<dbReference type="InterPro" id="IPR003732">
    <property type="entry name" value="Daa-tRNA_deacyls_DTD"/>
</dbReference>
<accession>A0A1W1YDM4</accession>
<keyword evidence="6" id="KW-1185">Reference proteome</keyword>
<evidence type="ECO:0000313" key="6">
    <source>
        <dbReference type="Proteomes" id="UP000243884"/>
    </source>
</evidence>
<dbReference type="Gene3D" id="3.50.80.10">
    <property type="entry name" value="D-tyrosyl-tRNA(Tyr) deacylase"/>
    <property type="match status" value="1"/>
</dbReference>
<dbReference type="AlphaFoldDB" id="A0A1W1YDM4"/>
<comment type="catalytic activity">
    <reaction evidence="4">
        <text>a D-aminoacyl-tRNA + H2O = a tRNA + a D-alpha-amino acid + H(+)</text>
        <dbReference type="Rhea" id="RHEA:13953"/>
        <dbReference type="Rhea" id="RHEA-COMP:10123"/>
        <dbReference type="Rhea" id="RHEA-COMP:10124"/>
        <dbReference type="ChEBI" id="CHEBI:15377"/>
        <dbReference type="ChEBI" id="CHEBI:15378"/>
        <dbReference type="ChEBI" id="CHEBI:59871"/>
        <dbReference type="ChEBI" id="CHEBI:78442"/>
        <dbReference type="ChEBI" id="CHEBI:79333"/>
        <dbReference type="EC" id="3.1.1.96"/>
    </reaction>
</comment>
<dbReference type="InterPro" id="IPR023509">
    <property type="entry name" value="DTD-like_sf"/>
</dbReference>
<dbReference type="EC" id="3.1.1.96" evidence="4"/>
<dbReference type="OrthoDB" id="9801395at2"/>
<dbReference type="STRING" id="371602.SAMN04487984_0569"/>
<dbReference type="EC" id="3.1.1.-" evidence="4"/>
<name>A0A1W1YDM4_9LACT</name>
<dbReference type="Proteomes" id="UP000243884">
    <property type="component" value="Unassembled WGS sequence"/>
</dbReference>
<gene>
    <name evidence="4" type="primary">dtd</name>
    <name evidence="5" type="ORF">SAMN04487984_0569</name>
</gene>
<reference evidence="6" key="1">
    <citation type="submission" date="2017-04" db="EMBL/GenBank/DDBJ databases">
        <authorList>
            <person name="Varghese N."/>
            <person name="Submissions S."/>
        </authorList>
    </citation>
    <scope>NUCLEOTIDE SEQUENCE [LARGE SCALE GENOMIC DNA]</scope>
    <source>
        <strain evidence="6">DSM 21500</strain>
    </source>
</reference>
<comment type="domain">
    <text evidence="4">A Gly-cisPro motif from one monomer fits into the active site of the other monomer to allow specific chiral rejection of L-amino acids.</text>
</comment>
<dbReference type="PANTHER" id="PTHR10472:SF5">
    <property type="entry name" value="D-AMINOACYL-TRNA DEACYLASE 1"/>
    <property type="match status" value="1"/>
</dbReference>
<feature type="short sequence motif" description="Gly-cisPro motif, important for rejection of L-amino acids" evidence="4">
    <location>
        <begin position="138"/>
        <end position="139"/>
    </location>
</feature>
<dbReference type="EMBL" id="FWXK01000002">
    <property type="protein sequence ID" value="SMC33868.1"/>
    <property type="molecule type" value="Genomic_DNA"/>
</dbReference>
<evidence type="ECO:0000313" key="5">
    <source>
        <dbReference type="EMBL" id="SMC33868.1"/>
    </source>
</evidence>
<comment type="function">
    <text evidence="4">An aminoacyl-tRNA editing enzyme that deacylates mischarged D-aminoacyl-tRNAs. Also deacylates mischarged glycyl-tRNA(Ala), protecting cells against glycine mischarging by AlaRS. Acts via tRNA-based rather than protein-based catalysis; rejects L-amino acids rather than detecting D-amino acids in the active site. By recycling D-aminoacyl-tRNA to D-amino acids and free tRNA molecules, this enzyme counteracts the toxicity associated with the formation of D-aminoacyl-tRNA entities in vivo and helps enforce protein L-homochirality.</text>
</comment>
<dbReference type="PANTHER" id="PTHR10472">
    <property type="entry name" value="D-TYROSYL-TRNA TYR DEACYLASE"/>
    <property type="match status" value="1"/>
</dbReference>
<dbReference type="GO" id="GO:0005737">
    <property type="term" value="C:cytoplasm"/>
    <property type="evidence" value="ECO:0007669"/>
    <property type="project" value="UniProtKB-SubCell"/>
</dbReference>
<comment type="similarity">
    <text evidence="1 4">Belongs to the DTD family.</text>
</comment>
<comment type="subcellular location">
    <subcellularLocation>
        <location evidence="4">Cytoplasm</location>
    </subcellularLocation>
</comment>
<keyword evidence="4" id="KW-0378">Hydrolase</keyword>
<dbReference type="GO" id="GO:0043908">
    <property type="term" value="F:Ser(Gly)-tRNA(Ala) hydrolase activity"/>
    <property type="evidence" value="ECO:0007669"/>
    <property type="project" value="UniProtKB-UniRule"/>
</dbReference>
<dbReference type="GO" id="GO:0051500">
    <property type="term" value="F:D-tyrosyl-tRNA(Tyr) deacylase activity"/>
    <property type="evidence" value="ECO:0007669"/>
    <property type="project" value="TreeGrafter"/>
</dbReference>
<dbReference type="Pfam" id="PF02580">
    <property type="entry name" value="Tyr_Deacylase"/>
    <property type="match status" value="1"/>
</dbReference>
<dbReference type="GO" id="GO:0019478">
    <property type="term" value="P:D-amino acid catabolic process"/>
    <property type="evidence" value="ECO:0007669"/>
    <property type="project" value="UniProtKB-UniRule"/>
</dbReference>
<keyword evidence="4" id="KW-0963">Cytoplasm</keyword>
<keyword evidence="2 4" id="KW-0820">tRNA-binding</keyword>
<dbReference type="RefSeq" id="WP_084098317.1">
    <property type="nucleotide sequence ID" value="NZ_FWXK01000002.1"/>
</dbReference>
<dbReference type="GO" id="GO:0000049">
    <property type="term" value="F:tRNA binding"/>
    <property type="evidence" value="ECO:0007669"/>
    <property type="project" value="UniProtKB-UniRule"/>
</dbReference>
<comment type="subunit">
    <text evidence="4">Homodimer.</text>
</comment>
<dbReference type="SUPFAM" id="SSF69500">
    <property type="entry name" value="DTD-like"/>
    <property type="match status" value="1"/>
</dbReference>
<sequence length="148" mass="16533">MRIIIQRVTDAHVSINNEEVGRIGKGFVLLVGVHDSDTEETVDYMAKKVAHMRIFDDNDGKMNWALDKVSGDILSISQFTLYGRTKKGNRPSFVDAANPEHGDNMYQLLNKKLRDDYGLKVETGQFGADMQVSLTNDGPVTIILDSDE</sequence>
<evidence type="ECO:0000256" key="4">
    <source>
        <dbReference type="HAMAP-Rule" id="MF_00518"/>
    </source>
</evidence>
<organism evidence="5 6">
    <name type="scientific">Aerococcus suis</name>
    <dbReference type="NCBI Taxonomy" id="371602"/>
    <lineage>
        <taxon>Bacteria</taxon>
        <taxon>Bacillati</taxon>
        <taxon>Bacillota</taxon>
        <taxon>Bacilli</taxon>
        <taxon>Lactobacillales</taxon>
        <taxon>Aerococcaceae</taxon>
        <taxon>Aerococcus</taxon>
    </lineage>
</organism>
<evidence type="ECO:0000256" key="3">
    <source>
        <dbReference type="ARBA" id="ARBA00022884"/>
    </source>
</evidence>
<evidence type="ECO:0000256" key="1">
    <source>
        <dbReference type="ARBA" id="ARBA00009673"/>
    </source>
</evidence>
<proteinExistence type="inferred from homology"/>
<keyword evidence="3 4" id="KW-0694">RNA-binding</keyword>
<evidence type="ECO:0000256" key="2">
    <source>
        <dbReference type="ARBA" id="ARBA00022555"/>
    </source>
</evidence>
<dbReference type="FunFam" id="3.50.80.10:FF:000001">
    <property type="entry name" value="D-aminoacyl-tRNA deacylase"/>
    <property type="match status" value="1"/>
</dbReference>
<protein>
    <recommendedName>
        <fullName evidence="4">D-aminoacyl-tRNA deacylase</fullName>
        <shortName evidence="4">DTD</shortName>
        <ecNumber evidence="4">3.1.1.96</ecNumber>
    </recommendedName>
    <alternativeName>
        <fullName evidence="4">Gly-tRNA(Ala) deacylase</fullName>
        <ecNumber evidence="4">3.1.1.-</ecNumber>
    </alternativeName>
</protein>
<dbReference type="NCBIfam" id="TIGR00256">
    <property type="entry name" value="D-aminoacyl-tRNA deacylase"/>
    <property type="match status" value="1"/>
</dbReference>
<dbReference type="HAMAP" id="MF_00518">
    <property type="entry name" value="Deacylase_Dtd"/>
    <property type="match status" value="1"/>
</dbReference>
<comment type="catalytic activity">
    <reaction evidence="4">
        <text>glycyl-tRNA(Ala) + H2O = tRNA(Ala) + glycine + H(+)</text>
        <dbReference type="Rhea" id="RHEA:53744"/>
        <dbReference type="Rhea" id="RHEA-COMP:9657"/>
        <dbReference type="Rhea" id="RHEA-COMP:13640"/>
        <dbReference type="ChEBI" id="CHEBI:15377"/>
        <dbReference type="ChEBI" id="CHEBI:15378"/>
        <dbReference type="ChEBI" id="CHEBI:57305"/>
        <dbReference type="ChEBI" id="CHEBI:78442"/>
        <dbReference type="ChEBI" id="CHEBI:78522"/>
    </reaction>
</comment>